<reference evidence="3" key="2">
    <citation type="submission" date="2022-11" db="EMBL/GenBank/DDBJ databases">
        <authorList>
            <person name="Wang Z."/>
        </authorList>
    </citation>
    <scope>NUCLEOTIDE SEQUENCE</scope>
    <source>
        <strain evidence="3">P2000</strain>
    </source>
</reference>
<reference evidence="3" key="3">
    <citation type="journal article" date="2023" name="Front Nutr">
        <title>Lactiplantibacillus pentosus P2020 protects the hyperuricemia and renal inflammation in mice.</title>
        <authorList>
            <person name="Wang Z."/>
            <person name="Song L."/>
            <person name="Li X."/>
            <person name="Xiao Y."/>
            <person name="Huang Y."/>
            <person name="Zhang Y."/>
            <person name="Li J."/>
            <person name="Li M."/>
            <person name="Ren Z."/>
        </authorList>
    </citation>
    <scope>NUCLEOTIDE SEQUENCE</scope>
    <source>
        <strain evidence="3">P2000</strain>
    </source>
</reference>
<dbReference type="EMBL" id="RDCJ01000027">
    <property type="protein sequence ID" value="RMW51129.1"/>
    <property type="molecule type" value="Genomic_DNA"/>
</dbReference>
<evidence type="ECO:0000313" key="6">
    <source>
        <dbReference type="Proteomes" id="UP001151834"/>
    </source>
</evidence>
<dbReference type="PANTHER" id="PTHR34987">
    <property type="entry name" value="C, PUTATIVE (AFU_ORTHOLOGUE AFUA_3G02880)-RELATED"/>
    <property type="match status" value="1"/>
</dbReference>
<dbReference type="GO" id="GO:0005975">
    <property type="term" value="P:carbohydrate metabolic process"/>
    <property type="evidence" value="ECO:0007669"/>
    <property type="project" value="InterPro"/>
</dbReference>
<evidence type="ECO:0000259" key="2">
    <source>
        <dbReference type="Pfam" id="PF21104"/>
    </source>
</evidence>
<dbReference type="EMBL" id="JAPEQV010000012">
    <property type="protein sequence ID" value="MDF2313332.1"/>
    <property type="molecule type" value="Genomic_DNA"/>
</dbReference>
<dbReference type="RefSeq" id="WP_050338177.1">
    <property type="nucleotide sequence ID" value="NZ_CP099551.1"/>
</dbReference>
<name>A0A8G1UCV2_LACPE</name>
<dbReference type="InterPro" id="IPR035396">
    <property type="entry name" value="Bac_rhamnosid6H"/>
</dbReference>
<comment type="caution">
    <text evidence="3">The sequence shown here is derived from an EMBL/GenBank/DDBJ whole genome shotgun (WGS) entry which is preliminary data.</text>
</comment>
<gene>
    <name evidence="4" type="ORF">D6U18_02020</name>
    <name evidence="3" type="ORF">OOJ94_10915</name>
</gene>
<dbReference type="GO" id="GO:0016787">
    <property type="term" value="F:hydrolase activity"/>
    <property type="evidence" value="ECO:0007669"/>
    <property type="project" value="UniProtKB-KW"/>
</dbReference>
<dbReference type="Pfam" id="PF21104">
    <property type="entry name" value="Glyco_hydro_78_N"/>
    <property type="match status" value="1"/>
</dbReference>
<dbReference type="SUPFAM" id="SSF48208">
    <property type="entry name" value="Six-hairpin glycosidases"/>
    <property type="match status" value="1"/>
</dbReference>
<feature type="domain" description="Alpha-L-rhamnosidase six-hairpin glycosidase" evidence="1">
    <location>
        <begin position="189"/>
        <end position="522"/>
    </location>
</feature>
<dbReference type="Gene3D" id="1.50.10.10">
    <property type="match status" value="1"/>
</dbReference>
<sequence>MEFQTNTTVEFNRHTDLLEKANSNRPHLIYQTVKPARLVDIVADSYSALGYTAKEAKQSLAKLPTYQLGKGDSITFDLGNHEVGHFSIHINACGSPMDAPLYLHFIFGELPVEIGVNGEPYNGVLSQSWLAEEFIHIDKLPTTLELPRRYACRYIKIEVIDSSPKWKAQFSHPQFIAESAVDLNTVTPLKTGDQLLDRIDEVSLKTLHDCMQDVFEDGPKRDRRLWIGDLRLQALANYETFDNTELVKRCLYLFGGLNTKDGWITTNVFTQNEPVPDDTFFFDYSLFFIDALADYVEHTKDYTTLTDLYPIAKLQMDEALKLVDSNNLVSLDPSRPVFVDWSMDFDRSACAQAILIYTLRHFISLTSSANKQTTSYNNTLNKLIESTRSHLFDKQKNLFVSGPNKEVNLASQIWMVLAQVLDENENVELMKNVQNTMFPVTGIATPYFYHHIVEALFMTNFKTAGINLIKRYWGKMVQEDADTFWEAFKPEDPSFSPYGSLAINSYCHAWSCTPAYLLRKYVI</sequence>
<dbReference type="InterPro" id="IPR012341">
    <property type="entry name" value="6hp_glycosidase-like_sf"/>
</dbReference>
<dbReference type="Proteomes" id="UP001151834">
    <property type="component" value="Unassembled WGS sequence"/>
</dbReference>
<organism evidence="3 6">
    <name type="scientific">Lactiplantibacillus pentosus</name>
    <name type="common">Lactobacillus pentosus</name>
    <dbReference type="NCBI Taxonomy" id="1589"/>
    <lineage>
        <taxon>Bacteria</taxon>
        <taxon>Bacillati</taxon>
        <taxon>Bacillota</taxon>
        <taxon>Bacilli</taxon>
        <taxon>Lactobacillales</taxon>
        <taxon>Lactobacillaceae</taxon>
        <taxon>Lactiplantibacillus</taxon>
    </lineage>
</organism>
<dbReference type="InterPro" id="IPR008928">
    <property type="entry name" value="6-hairpin_glycosidase_sf"/>
</dbReference>
<accession>A0A8G1UCV2</accession>
<protein>
    <submittedName>
        <fullName evidence="4">Alpha-rhamnosidase</fullName>
    </submittedName>
    <submittedName>
        <fullName evidence="3">Family 78 glycoside hydrolase catalytic domain</fullName>
    </submittedName>
</protein>
<evidence type="ECO:0000313" key="4">
    <source>
        <dbReference type="EMBL" id="RMW51129.1"/>
    </source>
</evidence>
<proteinExistence type="predicted"/>
<evidence type="ECO:0000259" key="1">
    <source>
        <dbReference type="Pfam" id="PF17389"/>
    </source>
</evidence>
<feature type="domain" description="Glycosyl hydrolase family 78 alpha-rhamnosidase N-terminal" evidence="2">
    <location>
        <begin position="35"/>
        <end position="175"/>
    </location>
</feature>
<evidence type="ECO:0000313" key="5">
    <source>
        <dbReference type="Proteomes" id="UP000276249"/>
    </source>
</evidence>
<dbReference type="AlphaFoldDB" id="A0A8G1UCV2"/>
<evidence type="ECO:0000313" key="3">
    <source>
        <dbReference type="EMBL" id="MDF2313332.1"/>
    </source>
</evidence>
<reference evidence="4 5" key="1">
    <citation type="submission" date="2018-10" db="EMBL/GenBank/DDBJ databases">
        <title>Genome sequences of five Lactobacillus pentosus strains isolated from brines of traditionally fermented spanish-style green table olives and differences between them.</title>
        <authorList>
            <person name="Jimenez Diaz R."/>
        </authorList>
    </citation>
    <scope>NUCLEOTIDE SEQUENCE [LARGE SCALE GENOMIC DNA]</scope>
    <source>
        <strain evidence="4 5">IG10</strain>
    </source>
</reference>
<keyword evidence="3" id="KW-0378">Hydrolase</keyword>
<dbReference type="PANTHER" id="PTHR34987:SF4">
    <property type="entry name" value="ALPHA-L-RHAMNOSIDASE C-TERMINAL DOMAIN-CONTAINING PROTEIN"/>
    <property type="match status" value="1"/>
</dbReference>
<dbReference type="Proteomes" id="UP000276249">
    <property type="component" value="Unassembled WGS sequence"/>
</dbReference>
<dbReference type="Pfam" id="PF17389">
    <property type="entry name" value="Bac_rhamnosid6H"/>
    <property type="match status" value="1"/>
</dbReference>
<dbReference type="InterPro" id="IPR049164">
    <property type="entry name" value="Glyco_hydro_78_N"/>
</dbReference>